<reference evidence="11" key="1">
    <citation type="submission" date="2025-08" db="UniProtKB">
        <authorList>
            <consortium name="Ensembl"/>
        </authorList>
    </citation>
    <scope>IDENTIFICATION</scope>
</reference>
<dbReference type="GO" id="GO:0009897">
    <property type="term" value="C:external side of plasma membrane"/>
    <property type="evidence" value="ECO:0007669"/>
    <property type="project" value="TreeGrafter"/>
</dbReference>
<evidence type="ECO:0000256" key="9">
    <source>
        <dbReference type="SAM" id="SignalP"/>
    </source>
</evidence>
<evidence type="ECO:0000256" key="2">
    <source>
        <dbReference type="ARBA" id="ARBA00022692"/>
    </source>
</evidence>
<proteinExistence type="predicted"/>
<evidence type="ECO:0000313" key="11">
    <source>
        <dbReference type="Ensembl" id="ENSPCEP00000010011.1"/>
    </source>
</evidence>
<keyword evidence="2 8" id="KW-0812">Transmembrane</keyword>
<keyword evidence="4 8" id="KW-1133">Transmembrane helix</keyword>
<name>A0A8C8RS14_9SAUR</name>
<dbReference type="PROSITE" id="PS50853">
    <property type="entry name" value="FN3"/>
    <property type="match status" value="1"/>
</dbReference>
<dbReference type="InterPro" id="IPR013783">
    <property type="entry name" value="Ig-like_fold"/>
</dbReference>
<dbReference type="InterPro" id="IPR003961">
    <property type="entry name" value="FN3_dom"/>
</dbReference>
<dbReference type="Proteomes" id="UP000694393">
    <property type="component" value="Unplaced"/>
</dbReference>
<evidence type="ECO:0000256" key="6">
    <source>
        <dbReference type="ARBA" id="ARBA00023170"/>
    </source>
</evidence>
<keyword evidence="12" id="KW-1185">Reference proteome</keyword>
<protein>
    <submittedName>
        <fullName evidence="11">Interleukin 21 receptor</fullName>
    </submittedName>
</protein>
<keyword evidence="5 8" id="KW-0472">Membrane</keyword>
<evidence type="ECO:0000256" key="5">
    <source>
        <dbReference type="ARBA" id="ARBA00023136"/>
    </source>
</evidence>
<dbReference type="PANTHER" id="PTHR23037:SF7">
    <property type="entry name" value="INTERLEUKIN-21 RECEPTOR"/>
    <property type="match status" value="1"/>
</dbReference>
<evidence type="ECO:0000313" key="12">
    <source>
        <dbReference type="Proteomes" id="UP000694393"/>
    </source>
</evidence>
<evidence type="ECO:0000256" key="8">
    <source>
        <dbReference type="SAM" id="Phobius"/>
    </source>
</evidence>
<dbReference type="Ensembl" id="ENSPCET00000010347.1">
    <property type="protein sequence ID" value="ENSPCEP00000010011.1"/>
    <property type="gene ID" value="ENSPCEG00000007962.1"/>
</dbReference>
<dbReference type="CDD" id="cd00063">
    <property type="entry name" value="FN3"/>
    <property type="match status" value="1"/>
</dbReference>
<dbReference type="InterPro" id="IPR036116">
    <property type="entry name" value="FN3_sf"/>
</dbReference>
<feature type="transmembrane region" description="Helical" evidence="8">
    <location>
        <begin position="237"/>
        <end position="257"/>
    </location>
</feature>
<evidence type="ECO:0000259" key="10">
    <source>
        <dbReference type="PROSITE" id="PS50853"/>
    </source>
</evidence>
<reference evidence="11" key="2">
    <citation type="submission" date="2025-09" db="UniProtKB">
        <authorList>
            <consortium name="Ensembl"/>
        </authorList>
    </citation>
    <scope>IDENTIFICATION</scope>
</reference>
<evidence type="ECO:0000256" key="3">
    <source>
        <dbReference type="ARBA" id="ARBA00022729"/>
    </source>
</evidence>
<evidence type="ECO:0000256" key="7">
    <source>
        <dbReference type="ARBA" id="ARBA00023180"/>
    </source>
</evidence>
<keyword evidence="6" id="KW-0675">Receptor</keyword>
<dbReference type="GO" id="GO:0004896">
    <property type="term" value="F:cytokine receptor activity"/>
    <property type="evidence" value="ECO:0007669"/>
    <property type="project" value="TreeGrafter"/>
</dbReference>
<dbReference type="Gene3D" id="2.60.40.10">
    <property type="entry name" value="Immunoglobulins"/>
    <property type="match status" value="2"/>
</dbReference>
<keyword evidence="7" id="KW-0325">Glycoprotein</keyword>
<feature type="signal peptide" evidence="9">
    <location>
        <begin position="1"/>
        <end position="22"/>
    </location>
</feature>
<dbReference type="SUPFAM" id="SSF49265">
    <property type="entry name" value="Fibronectin type III"/>
    <property type="match status" value="2"/>
</dbReference>
<feature type="chain" id="PRO_5034717101" evidence="9">
    <location>
        <begin position="23"/>
        <end position="598"/>
    </location>
</feature>
<comment type="subcellular location">
    <subcellularLocation>
        <location evidence="1">Membrane</location>
        <topology evidence="1">Single-pass type I membrane protein</topology>
    </subcellularLocation>
</comment>
<accession>A0A8C8RS14</accession>
<organism evidence="11 12">
    <name type="scientific">Pelusios castaneus</name>
    <name type="common">West African mud turtle</name>
    <dbReference type="NCBI Taxonomy" id="367368"/>
    <lineage>
        <taxon>Eukaryota</taxon>
        <taxon>Metazoa</taxon>
        <taxon>Chordata</taxon>
        <taxon>Craniata</taxon>
        <taxon>Vertebrata</taxon>
        <taxon>Euteleostomi</taxon>
        <taxon>Archelosauria</taxon>
        <taxon>Testudinata</taxon>
        <taxon>Testudines</taxon>
        <taxon>Pleurodira</taxon>
        <taxon>Pelomedusidae</taxon>
        <taxon>Pelusios</taxon>
    </lineage>
</organism>
<evidence type="ECO:0000256" key="4">
    <source>
        <dbReference type="ARBA" id="ARBA00022989"/>
    </source>
</evidence>
<sequence>MRNKLQLQAIPFFLLLQHTTCCEDLICSVDYLQTLTCIQKTDLGGTLYNLTATWILEEEMNSAEHTCNLLQSSRTATHTQYVCFMDLMEFSADDKFRVDVTKLTGGQYTISKACNEFIVKENIKPSPPFNLTATFSDGYNISWETLYQNALSYYLNDELQYELRYKKRSDSWEHQKSKVIPEDKRSVMLLTLEFQSDTDYEFQVRAKPRPDSGYLGFWSEWSPLLTLRTEPEEITGVRWLVVLLAFALVTVSITVFLTKHQSIWKKLGVFIPDPAPFFKPLYMIHNGDFKKWVGASCTKATLDFFEWGIVLPEVLEVYSKHVSHNTSEELKELNKNPHFKPCVSCLAVHGQNSPSHLYSLNRTGGTQDQSYGHLSIDTVTVADEFMPCYPQCDCDIAHRGHEHLNDKDDDVGEEGYPKINLDGGNSEIALSLPLAALSAQDKIISSGSVSAEHSWRSASPSVHRPMEEAFGGGMGSILEALCLHPEQWDLESPTSLPSPDGESVSYSDGPYDFFSSKTRTGDGYPATCLDLDTIDSGFVDSDCGSPTECEFEKSSQSNSGCSSGSITLEKEGEDFPRSYVKQWVSCSSATPPSGTQTN</sequence>
<keyword evidence="3 9" id="KW-0732">Signal</keyword>
<feature type="domain" description="Fibronectin type-III" evidence="10">
    <location>
        <begin position="124"/>
        <end position="232"/>
    </location>
</feature>
<dbReference type="PANTHER" id="PTHR23037">
    <property type="entry name" value="CYTOKINE RECEPTOR"/>
    <property type="match status" value="1"/>
</dbReference>
<dbReference type="AlphaFoldDB" id="A0A8C8RS14"/>
<evidence type="ECO:0000256" key="1">
    <source>
        <dbReference type="ARBA" id="ARBA00004479"/>
    </source>
</evidence>